<gene>
    <name evidence="6 9" type="primary">ccs1</name>
    <name evidence="6" type="synonym">ccsB</name>
</gene>
<keyword evidence="9" id="KW-0934">Plastid</keyword>
<dbReference type="EMBL" id="KJ624065">
    <property type="protein sequence ID" value="AIB04066.1"/>
    <property type="molecule type" value="Genomic_DNA"/>
</dbReference>
<comment type="similarity">
    <text evidence="6">Belongs to the Ccs1/CcsB family.</text>
</comment>
<evidence type="ECO:0000256" key="6">
    <source>
        <dbReference type="HAMAP-Rule" id="MF_01392"/>
    </source>
</evidence>
<organism evidence="9">
    <name type="scientific">Trachydiscus minutus</name>
    <dbReference type="NCBI Taxonomy" id="1032745"/>
    <lineage>
        <taxon>Eukaryota</taxon>
        <taxon>Sar</taxon>
        <taxon>Stramenopiles</taxon>
        <taxon>Ochrophyta</taxon>
        <taxon>Eustigmatophyceae</taxon>
        <taxon>Goniochloridales</taxon>
        <taxon>Goniochloridaceae</taxon>
        <taxon>Trachydiscus</taxon>
    </lineage>
</organism>
<keyword evidence="6" id="KW-0793">Thylakoid</keyword>
<protein>
    <recommendedName>
        <fullName evidence="6">Cytochrome c biogenesis protein CcsB</fullName>
    </recommendedName>
</protein>
<evidence type="ECO:0000256" key="7">
    <source>
        <dbReference type="SAM" id="Phobius"/>
    </source>
</evidence>
<evidence type="ECO:0000256" key="3">
    <source>
        <dbReference type="ARBA" id="ARBA00022748"/>
    </source>
</evidence>
<dbReference type="Pfam" id="PF05140">
    <property type="entry name" value="ResB"/>
    <property type="match status" value="2"/>
</dbReference>
<dbReference type="PANTHER" id="PTHR31566">
    <property type="entry name" value="CYTOCHROME C BIOGENESIS PROTEIN CCS1, CHLOROPLASTIC"/>
    <property type="match status" value="1"/>
</dbReference>
<feature type="transmembrane region" description="Helical" evidence="7">
    <location>
        <begin position="359"/>
        <end position="379"/>
    </location>
</feature>
<dbReference type="RefSeq" id="YP_009131285.1">
    <property type="nucleotide sequence ID" value="NC_026851.1"/>
</dbReference>
<keyword evidence="4 6" id="KW-1133">Transmembrane helix</keyword>
<evidence type="ECO:0000313" key="9">
    <source>
        <dbReference type="EMBL" id="AIB04066.1"/>
    </source>
</evidence>
<comment type="subunit">
    <text evidence="6">May interact with CcsA.</text>
</comment>
<dbReference type="InterPro" id="IPR007816">
    <property type="entry name" value="ResB-like_domain"/>
</dbReference>
<name>A0A0D3M5F7_9STRA</name>
<evidence type="ECO:0000256" key="5">
    <source>
        <dbReference type="ARBA" id="ARBA00023136"/>
    </source>
</evidence>
<sequence>MRQIVRWLADMRVAIFIVFILVILSILGSIYDQGEIPQSPIVSDFNNSSSLEENVTNSIKSYPIFSSFIFKIFTFLFGVSLLSCTYFQQLPSYDICRGINFFKQSSIPFKPDLDSNVSNQYLRSLITKLFDTNYSLFQKRTGFYAYQGLAGRFGPIVVHFSIICILIGSLISALLGFNVQELVPKGEIVYLQNVPSPATFDYLPLLPIRINDFWITYQSTGITHQFYSNLSILSPYGSEKDWLTLSVNHPLNFNNYQWYQTDWDVVGFTAYYNKMFYQIPFNELTVNQSKNWVTWLPFPNQERILLLQDLTGKLFASNQEKNLQDILEFGSPISASINLILLEVISCTGLQIRFDPGTFVIYLGFGLLIISAFVSYSSYSRIWIISNPSKLKIIGVTNRSKQGFTLQILKLINSMF</sequence>
<feature type="transmembrane region" description="Helical" evidence="7">
    <location>
        <begin position="12"/>
        <end position="31"/>
    </location>
</feature>
<dbReference type="AlphaFoldDB" id="A0A0D3M5F7"/>
<dbReference type="GO" id="GO:0042651">
    <property type="term" value="C:thylakoid membrane"/>
    <property type="evidence" value="ECO:0007669"/>
    <property type="project" value="UniProtKB-UniRule"/>
</dbReference>
<reference evidence="9" key="1">
    <citation type="journal article" date="2015" name="Sci. Rep.">
        <title>Updating algal evolutionary relationships through plastid genome sequencing: did alveolate plastids emerge through endosymbiosis of an ochrophyte?</title>
        <authorList>
            <person name="Sevcikova T."/>
            <person name="Horak A."/>
            <person name="Klimes V."/>
            <person name="Zbrankova V."/>
            <person name="Demir-Hilton E."/>
            <person name="Sudek S."/>
            <person name="Jenkins J."/>
            <person name="Schmutz J."/>
            <person name="Pribyl P."/>
            <person name="Fousek J."/>
            <person name="Vlcek C."/>
            <person name="Lang B.F."/>
            <person name="Obornik M."/>
            <person name="Worden A.Z."/>
            <person name="Elias M."/>
        </authorList>
    </citation>
    <scope>NUCLEOTIDE SEQUENCE</scope>
</reference>
<keyword evidence="5 6" id="KW-0472">Membrane</keyword>
<evidence type="ECO:0000256" key="2">
    <source>
        <dbReference type="ARBA" id="ARBA00022692"/>
    </source>
</evidence>
<keyword evidence="3 6" id="KW-0201">Cytochrome c-type biogenesis</keyword>
<feature type="transmembrane region" description="Helical" evidence="7">
    <location>
        <begin position="64"/>
        <end position="87"/>
    </location>
</feature>
<proteinExistence type="inferred from homology"/>
<feature type="domain" description="ResB-like" evidence="8">
    <location>
        <begin position="11"/>
        <end position="269"/>
    </location>
</feature>
<dbReference type="GeneID" id="24121283"/>
<dbReference type="HAMAP" id="MF_01392">
    <property type="entry name" value="CytC_Ccs1"/>
    <property type="match status" value="1"/>
</dbReference>
<feature type="transmembrane region" description="Helical" evidence="7">
    <location>
        <begin position="156"/>
        <end position="177"/>
    </location>
</feature>
<dbReference type="InterPro" id="IPR023494">
    <property type="entry name" value="Cyt_c_bgen_Ccs1/CcsB/ResB"/>
</dbReference>
<evidence type="ECO:0000259" key="8">
    <source>
        <dbReference type="Pfam" id="PF05140"/>
    </source>
</evidence>
<accession>A0A0D3M5F7</accession>
<evidence type="ECO:0000256" key="1">
    <source>
        <dbReference type="ARBA" id="ARBA00004141"/>
    </source>
</evidence>
<geneLocation type="plastid" evidence="9"/>
<dbReference type="GO" id="GO:0017004">
    <property type="term" value="P:cytochrome complex assembly"/>
    <property type="evidence" value="ECO:0007669"/>
    <property type="project" value="UniProtKB-UniRule"/>
</dbReference>
<evidence type="ECO:0000256" key="4">
    <source>
        <dbReference type="ARBA" id="ARBA00022989"/>
    </source>
</evidence>
<keyword evidence="2 6" id="KW-0812">Transmembrane</keyword>
<comment type="subcellular location">
    <subcellularLocation>
        <location evidence="6">Cellular thylakoid membrane</location>
        <topology evidence="6">Multi-pass membrane protein</topology>
    </subcellularLocation>
    <subcellularLocation>
        <location evidence="1">Membrane</location>
        <topology evidence="1">Multi-pass membrane protein</topology>
    </subcellularLocation>
</comment>
<feature type="domain" description="ResB-like" evidence="8">
    <location>
        <begin position="339"/>
        <end position="405"/>
    </location>
</feature>
<comment type="function">
    <text evidence="6">Required during biogenesis of c-type cytochromes (cytochrome c6 and cytochrome f) at the step of heme attachment.</text>
</comment>
<dbReference type="PANTHER" id="PTHR31566:SF0">
    <property type="entry name" value="CYTOCHROME C BIOGENESIS PROTEIN CCS1, CHLOROPLASTIC"/>
    <property type="match status" value="1"/>
</dbReference>